<dbReference type="InterPro" id="IPR025384">
    <property type="entry name" value="DUF4298"/>
</dbReference>
<dbReference type="EMBL" id="JAIRBA010000011">
    <property type="protein sequence ID" value="MCG2418814.1"/>
    <property type="molecule type" value="Genomic_DNA"/>
</dbReference>
<organism evidence="1 2">
    <name type="scientific">Aequorivita vitellina</name>
    <dbReference type="NCBI Taxonomy" id="2874475"/>
    <lineage>
        <taxon>Bacteria</taxon>
        <taxon>Pseudomonadati</taxon>
        <taxon>Bacteroidota</taxon>
        <taxon>Flavobacteriia</taxon>
        <taxon>Flavobacteriales</taxon>
        <taxon>Flavobacteriaceae</taxon>
        <taxon>Aequorivita</taxon>
    </lineage>
</organism>
<reference evidence="1" key="1">
    <citation type="submission" date="2021-09" db="EMBL/GenBank/DDBJ databases">
        <title>Genome of Aequorivita sp. strain F47161.</title>
        <authorList>
            <person name="Wang Y."/>
        </authorList>
    </citation>
    <scope>NUCLEOTIDE SEQUENCE</scope>
    <source>
        <strain evidence="1">F47161</strain>
    </source>
</reference>
<evidence type="ECO:0000313" key="2">
    <source>
        <dbReference type="Proteomes" id="UP001139461"/>
    </source>
</evidence>
<keyword evidence="2" id="KW-1185">Reference proteome</keyword>
<accession>A0A9X1QYC3</accession>
<dbReference type="RefSeq" id="WP_237602605.1">
    <property type="nucleotide sequence ID" value="NZ_JAIRBA010000011.1"/>
</dbReference>
<gene>
    <name evidence="1" type="ORF">K8089_07250</name>
</gene>
<proteinExistence type="predicted"/>
<evidence type="ECO:0000313" key="1">
    <source>
        <dbReference type="EMBL" id="MCG2418814.1"/>
    </source>
</evidence>
<dbReference type="Proteomes" id="UP001139461">
    <property type="component" value="Unassembled WGS sequence"/>
</dbReference>
<name>A0A9X1QYC3_9FLAO</name>
<protein>
    <submittedName>
        <fullName evidence="1">DUF4298 domain-containing protein</fullName>
    </submittedName>
</protein>
<dbReference type="AlphaFoldDB" id="A0A9X1QYC3"/>
<dbReference type="Pfam" id="PF14131">
    <property type="entry name" value="DUF4298"/>
    <property type="match status" value="1"/>
</dbReference>
<comment type="caution">
    <text evidence="1">The sequence shown here is derived from an EMBL/GenBank/DDBJ whole genome shotgun (WGS) entry which is preliminary data.</text>
</comment>
<sequence length="99" mass="11545">MNTIIDRITKMENILDELTIVVEKSDTAMNELADSLNDLNTLKKYYESQYIKDVMADKRLEVPQDLKRGVLSEDAVHILLTDIFELSNKMEKLSKEIRR</sequence>